<name>A0ABX8B595_9BACT</name>
<dbReference type="NCBIfam" id="TIGR01498">
    <property type="entry name" value="folK"/>
    <property type="match status" value="1"/>
</dbReference>
<comment type="similarity">
    <text evidence="2">Belongs to the HPPK family.</text>
</comment>
<dbReference type="Gene3D" id="3.30.70.560">
    <property type="entry name" value="7,8-Dihydro-6-hydroxymethylpterin-pyrophosphokinase HPPK"/>
    <property type="match status" value="1"/>
</dbReference>
<dbReference type="GO" id="GO:0003848">
    <property type="term" value="F:2-amino-4-hydroxy-6-hydroxymethyldihydropteridine diphosphokinase activity"/>
    <property type="evidence" value="ECO:0007669"/>
    <property type="project" value="UniProtKB-EC"/>
</dbReference>
<evidence type="ECO:0000256" key="9">
    <source>
        <dbReference type="ARBA" id="ARBA00022909"/>
    </source>
</evidence>
<evidence type="ECO:0000256" key="1">
    <source>
        <dbReference type="ARBA" id="ARBA00005051"/>
    </source>
</evidence>
<gene>
    <name evidence="14" type="primary">folK</name>
    <name evidence="14" type="ORF">J8C06_07130</name>
</gene>
<comment type="function">
    <text evidence="10">Catalyzes the transfer of pyrophosphate from adenosine triphosphate (ATP) to 6-hydroxymethyl-7,8-dihydropterin, an enzymatic step in folate biosynthesis pathway.</text>
</comment>
<dbReference type="CDD" id="cd00483">
    <property type="entry name" value="HPPK"/>
    <property type="match status" value="1"/>
</dbReference>
<evidence type="ECO:0000256" key="4">
    <source>
        <dbReference type="ARBA" id="ARBA00016218"/>
    </source>
</evidence>
<dbReference type="EC" id="2.7.6.3" evidence="3"/>
<organism evidence="14 15">
    <name type="scientific">Chloracidobacterium validum</name>
    <dbReference type="NCBI Taxonomy" id="2821543"/>
    <lineage>
        <taxon>Bacteria</taxon>
        <taxon>Pseudomonadati</taxon>
        <taxon>Acidobacteriota</taxon>
        <taxon>Terriglobia</taxon>
        <taxon>Terriglobales</taxon>
        <taxon>Acidobacteriaceae</taxon>
        <taxon>Chloracidobacterium</taxon>
    </lineage>
</organism>
<keyword evidence="9" id="KW-0289">Folate biosynthesis</keyword>
<evidence type="ECO:0000256" key="2">
    <source>
        <dbReference type="ARBA" id="ARBA00005810"/>
    </source>
</evidence>
<evidence type="ECO:0000256" key="6">
    <source>
        <dbReference type="ARBA" id="ARBA00022741"/>
    </source>
</evidence>
<protein>
    <recommendedName>
        <fullName evidence="4">2-amino-4-hydroxy-6-hydroxymethyldihydropteridine pyrophosphokinase</fullName>
        <ecNumber evidence="3">2.7.6.3</ecNumber>
    </recommendedName>
    <alternativeName>
        <fullName evidence="11">6-hydroxymethyl-7,8-dihydropterin pyrophosphokinase</fullName>
    </alternativeName>
    <alternativeName>
        <fullName evidence="12">7,8-dihydro-6-hydroxymethylpterin-pyrophosphokinase</fullName>
    </alternativeName>
</protein>
<evidence type="ECO:0000313" key="14">
    <source>
        <dbReference type="EMBL" id="QUW02138.1"/>
    </source>
</evidence>
<evidence type="ECO:0000256" key="7">
    <source>
        <dbReference type="ARBA" id="ARBA00022777"/>
    </source>
</evidence>
<dbReference type="InterPro" id="IPR000550">
    <property type="entry name" value="Hppk"/>
</dbReference>
<accession>A0ABX8B595</accession>
<evidence type="ECO:0000256" key="8">
    <source>
        <dbReference type="ARBA" id="ARBA00022840"/>
    </source>
</evidence>
<feature type="domain" description="7,8-dihydro-6-hydroxymethylpterin-pyrophosphokinase" evidence="13">
    <location>
        <begin position="7"/>
        <end position="138"/>
    </location>
</feature>
<sequence>MARHTFYLGLGSNLGDRQTLLERAIDRLTSRAERWRRAPWYATAPVDYLAQPWFLNTVLEVTTDIAPAEMLTLGLQLEADVGRVRSIPKGARPLDVDVLLCQALDGQFLVSDDPTLTLPHPRLHLRRFVLVPLCDLIPTAEHPHFKQTFAALLAACPDNSPVHAWDASAVDSAANSAAGDQSEA</sequence>
<dbReference type="SUPFAM" id="SSF55083">
    <property type="entry name" value="6-hydroxymethyl-7,8-dihydropterin pyrophosphokinase, HPPK"/>
    <property type="match status" value="1"/>
</dbReference>
<evidence type="ECO:0000256" key="11">
    <source>
        <dbReference type="ARBA" id="ARBA00029766"/>
    </source>
</evidence>
<dbReference type="RefSeq" id="WP_211428028.1">
    <property type="nucleotide sequence ID" value="NZ_CP072648.1"/>
</dbReference>
<dbReference type="Pfam" id="PF01288">
    <property type="entry name" value="HPPK"/>
    <property type="match status" value="1"/>
</dbReference>
<evidence type="ECO:0000256" key="10">
    <source>
        <dbReference type="ARBA" id="ARBA00029409"/>
    </source>
</evidence>
<dbReference type="PANTHER" id="PTHR43071">
    <property type="entry name" value="2-AMINO-4-HYDROXY-6-HYDROXYMETHYLDIHYDROPTERIDINE PYROPHOSPHOKINASE"/>
    <property type="match status" value="1"/>
</dbReference>
<dbReference type="Proteomes" id="UP000676506">
    <property type="component" value="Chromosome 1"/>
</dbReference>
<evidence type="ECO:0000259" key="13">
    <source>
        <dbReference type="Pfam" id="PF01288"/>
    </source>
</evidence>
<evidence type="ECO:0000256" key="3">
    <source>
        <dbReference type="ARBA" id="ARBA00013253"/>
    </source>
</evidence>
<evidence type="ECO:0000313" key="15">
    <source>
        <dbReference type="Proteomes" id="UP000676506"/>
    </source>
</evidence>
<evidence type="ECO:0000256" key="12">
    <source>
        <dbReference type="ARBA" id="ARBA00033413"/>
    </source>
</evidence>
<proteinExistence type="inferred from homology"/>
<dbReference type="InterPro" id="IPR035907">
    <property type="entry name" value="Hppk_sf"/>
</dbReference>
<reference evidence="14 15" key="1">
    <citation type="submission" date="2021-03" db="EMBL/GenBank/DDBJ databases">
        <title>Genomic and phenotypic characterization of Chloracidobacterium isolates provides evidence for multiple species.</title>
        <authorList>
            <person name="Saini M.K."/>
            <person name="Costas A.M.G."/>
            <person name="Tank M."/>
            <person name="Bryant D.A."/>
        </authorList>
    </citation>
    <scope>NUCLEOTIDE SEQUENCE [LARGE SCALE GENOMIC DNA]</scope>
    <source>
        <strain evidence="14 15">BV2-C</strain>
    </source>
</reference>
<keyword evidence="6" id="KW-0547">Nucleotide-binding</keyword>
<dbReference type="PANTHER" id="PTHR43071:SF1">
    <property type="entry name" value="2-AMINO-4-HYDROXY-6-HYDROXYMETHYLDIHYDROPTERIDINE PYROPHOSPHOKINASE"/>
    <property type="match status" value="1"/>
</dbReference>
<keyword evidence="5 14" id="KW-0808">Transferase</keyword>
<keyword evidence="7" id="KW-0418">Kinase</keyword>
<keyword evidence="15" id="KW-1185">Reference proteome</keyword>
<keyword evidence="8" id="KW-0067">ATP-binding</keyword>
<comment type="pathway">
    <text evidence="1">Cofactor biosynthesis; tetrahydrofolate biosynthesis; 2-amino-4-hydroxy-6-hydroxymethyl-7,8-dihydropteridine diphosphate from 7,8-dihydroneopterin triphosphate: step 4/4.</text>
</comment>
<evidence type="ECO:0000256" key="5">
    <source>
        <dbReference type="ARBA" id="ARBA00022679"/>
    </source>
</evidence>
<dbReference type="EMBL" id="CP072648">
    <property type="protein sequence ID" value="QUW02138.1"/>
    <property type="molecule type" value="Genomic_DNA"/>
</dbReference>